<gene>
    <name evidence="1" type="ORF">GGD53_003262</name>
</gene>
<dbReference type="Proteomes" id="UP000524492">
    <property type="component" value="Unassembled WGS sequence"/>
</dbReference>
<dbReference type="AlphaFoldDB" id="A0A7W6Q910"/>
<sequence length="45" mass="5327">MPQHRSIFGVKLSERRAHMAAQARKLIGTRQQRFIDLFSHDEMEC</sequence>
<reference evidence="1 2" key="1">
    <citation type="submission" date="2020-08" db="EMBL/GenBank/DDBJ databases">
        <title>Genomic Encyclopedia of Type Strains, Phase IV (KMG-V): Genome sequencing to study the core and pangenomes of soil and plant-associated prokaryotes.</title>
        <authorList>
            <person name="Whitman W."/>
        </authorList>
    </citation>
    <scope>NUCLEOTIDE SEQUENCE [LARGE SCALE GENOMIC DNA]</scope>
    <source>
        <strain evidence="1 2">SEMIA 4074</strain>
    </source>
</reference>
<evidence type="ECO:0000313" key="2">
    <source>
        <dbReference type="Proteomes" id="UP000524492"/>
    </source>
</evidence>
<protein>
    <submittedName>
        <fullName evidence="1">Uncharacterized protein</fullName>
    </submittedName>
</protein>
<evidence type="ECO:0000313" key="1">
    <source>
        <dbReference type="EMBL" id="MBB4193098.1"/>
    </source>
</evidence>
<dbReference type="EMBL" id="JACIFV010000010">
    <property type="protein sequence ID" value="MBB4193098.1"/>
    <property type="molecule type" value="Genomic_DNA"/>
</dbReference>
<dbReference type="RefSeq" id="WP_184457573.1">
    <property type="nucleotide sequence ID" value="NZ_JACIFV010000010.1"/>
</dbReference>
<accession>A0A7W6Q910</accession>
<name>A0A7W6Q910_9HYPH</name>
<comment type="caution">
    <text evidence="1">The sequence shown here is derived from an EMBL/GenBank/DDBJ whole genome shotgun (WGS) entry which is preliminary data.</text>
</comment>
<keyword evidence="2" id="KW-1185">Reference proteome</keyword>
<proteinExistence type="predicted"/>
<organism evidence="1 2">
    <name type="scientific">Rhizobium aethiopicum</name>
    <dbReference type="NCBI Taxonomy" id="1138170"/>
    <lineage>
        <taxon>Bacteria</taxon>
        <taxon>Pseudomonadati</taxon>
        <taxon>Pseudomonadota</taxon>
        <taxon>Alphaproteobacteria</taxon>
        <taxon>Hyphomicrobiales</taxon>
        <taxon>Rhizobiaceae</taxon>
        <taxon>Rhizobium/Agrobacterium group</taxon>
        <taxon>Rhizobium</taxon>
    </lineage>
</organism>